<feature type="compositionally biased region" description="Low complexity" evidence="1">
    <location>
        <begin position="131"/>
        <end position="140"/>
    </location>
</feature>
<sequence length="541" mass="56031">MHLGGSGEQSSSVPSSPVGHAKLIRSATNPFFSIPMSIMKEPPKYDEAVKNKQALVFGGTTNSSTTITTTMSSEKSSTVPSTATSIPTDHVGDVLDILIRNGGAREHTHQLSQSLLLVENKLPDIATIKQASELPPSAAQEPPPTPRETVGGRSLNADGPEHDSTEMASSLCAVSDMLTSNGKSVVSMNYASGMFSDGKSLPPLLLATTMPSSSSISAADTVMSIANRLKLSDRQVYSSGAVMLTTSTVTAITTSASSSTHTQVVQSGSALTASISSPLSNVGSPLDSDSGVGSSVGRKDIPQPLSISPAASNPSSAELPSVLTDSALGEFQPFMDWSDSDLENLLDTPSHDIGEADMCIDADDNKDFFKQMNSVDSSRTDDSDFNTSDMFSVPGISASSSSEGNPSGLFSSLGASNTGTNSLHGLIAPSPGGSGIGVSRGHSVPNLQDLGFTSGSMMETATTASGAANLNGFDWLDVNMQPSGLTPTTIGAPGSSFSADPILTPKAQELLDLFNWEYDLYTPTDMGMPFEKAMEVTTSKS</sequence>
<name>A0AAD9N619_9ANNE</name>
<organism evidence="2 3">
    <name type="scientific">Paralvinella palmiformis</name>
    <dbReference type="NCBI Taxonomy" id="53620"/>
    <lineage>
        <taxon>Eukaryota</taxon>
        <taxon>Metazoa</taxon>
        <taxon>Spiralia</taxon>
        <taxon>Lophotrochozoa</taxon>
        <taxon>Annelida</taxon>
        <taxon>Polychaeta</taxon>
        <taxon>Sedentaria</taxon>
        <taxon>Canalipalpata</taxon>
        <taxon>Terebellida</taxon>
        <taxon>Terebelliformia</taxon>
        <taxon>Alvinellidae</taxon>
        <taxon>Paralvinella</taxon>
    </lineage>
</organism>
<comment type="caution">
    <text evidence="2">The sequence shown here is derived from an EMBL/GenBank/DDBJ whole genome shotgun (WGS) entry which is preliminary data.</text>
</comment>
<evidence type="ECO:0000256" key="1">
    <source>
        <dbReference type="SAM" id="MobiDB-lite"/>
    </source>
</evidence>
<feature type="compositionally biased region" description="Low complexity" evidence="1">
    <location>
        <begin position="304"/>
        <end position="318"/>
    </location>
</feature>
<dbReference type="Proteomes" id="UP001208570">
    <property type="component" value="Unassembled WGS sequence"/>
</dbReference>
<gene>
    <name evidence="2" type="ORF">LSH36_205g02022</name>
</gene>
<keyword evidence="3" id="KW-1185">Reference proteome</keyword>
<feature type="region of interest" description="Disordered" evidence="1">
    <location>
        <begin position="131"/>
        <end position="165"/>
    </location>
</feature>
<accession>A0AAD9N619</accession>
<dbReference type="EMBL" id="JAODUP010000205">
    <property type="protein sequence ID" value="KAK2156773.1"/>
    <property type="molecule type" value="Genomic_DNA"/>
</dbReference>
<reference evidence="2" key="1">
    <citation type="journal article" date="2023" name="Mol. Biol. Evol.">
        <title>Third-Generation Sequencing Reveals the Adaptive Role of the Epigenome in Three Deep-Sea Polychaetes.</title>
        <authorList>
            <person name="Perez M."/>
            <person name="Aroh O."/>
            <person name="Sun Y."/>
            <person name="Lan Y."/>
            <person name="Juniper S.K."/>
            <person name="Young C.R."/>
            <person name="Angers B."/>
            <person name="Qian P.Y."/>
        </authorList>
    </citation>
    <scope>NUCLEOTIDE SEQUENCE</scope>
    <source>
        <strain evidence="2">P08H-3</strain>
    </source>
</reference>
<proteinExistence type="predicted"/>
<evidence type="ECO:0000313" key="2">
    <source>
        <dbReference type="EMBL" id="KAK2156773.1"/>
    </source>
</evidence>
<protein>
    <submittedName>
        <fullName evidence="2">Uncharacterized protein</fullName>
    </submittedName>
</protein>
<feature type="region of interest" description="Disordered" evidence="1">
    <location>
        <begin position="278"/>
        <end position="318"/>
    </location>
</feature>
<dbReference type="AlphaFoldDB" id="A0AAD9N619"/>
<evidence type="ECO:0000313" key="3">
    <source>
        <dbReference type="Proteomes" id="UP001208570"/>
    </source>
</evidence>
<feature type="region of interest" description="Disordered" evidence="1">
    <location>
        <begin position="59"/>
        <end position="85"/>
    </location>
</feature>
<feature type="compositionally biased region" description="Low complexity" evidence="1">
    <location>
        <begin position="282"/>
        <end position="296"/>
    </location>
</feature>
<feature type="compositionally biased region" description="Low complexity" evidence="1">
    <location>
        <begin position="60"/>
        <end position="78"/>
    </location>
</feature>